<name>A0ABN2FPC9_9ACTN</name>
<dbReference type="Pfam" id="PF13349">
    <property type="entry name" value="DUF4097"/>
    <property type="match status" value="1"/>
</dbReference>
<evidence type="ECO:0000313" key="3">
    <source>
        <dbReference type="EMBL" id="GAA1655668.1"/>
    </source>
</evidence>
<dbReference type="InterPro" id="IPR025164">
    <property type="entry name" value="Toastrack_DUF4097"/>
</dbReference>
<reference evidence="3 4" key="1">
    <citation type="journal article" date="2019" name="Int. J. Syst. Evol. Microbiol.">
        <title>The Global Catalogue of Microorganisms (GCM) 10K type strain sequencing project: providing services to taxonomists for standard genome sequencing and annotation.</title>
        <authorList>
            <consortium name="The Broad Institute Genomics Platform"/>
            <consortium name="The Broad Institute Genome Sequencing Center for Infectious Disease"/>
            <person name="Wu L."/>
            <person name="Ma J."/>
        </authorList>
    </citation>
    <scope>NUCLEOTIDE SEQUENCE [LARGE SCALE GENOMIC DNA]</scope>
    <source>
        <strain evidence="3 4">JCM 14718</strain>
    </source>
</reference>
<feature type="transmembrane region" description="Helical" evidence="1">
    <location>
        <begin position="20"/>
        <end position="42"/>
    </location>
</feature>
<organism evidence="3 4">
    <name type="scientific">Fodinicola feengrottensis</name>
    <dbReference type="NCBI Taxonomy" id="435914"/>
    <lineage>
        <taxon>Bacteria</taxon>
        <taxon>Bacillati</taxon>
        <taxon>Actinomycetota</taxon>
        <taxon>Actinomycetes</taxon>
        <taxon>Mycobacteriales</taxon>
        <taxon>Fodinicola</taxon>
    </lineage>
</organism>
<proteinExistence type="predicted"/>
<keyword evidence="4" id="KW-1185">Reference proteome</keyword>
<evidence type="ECO:0000256" key="1">
    <source>
        <dbReference type="SAM" id="Phobius"/>
    </source>
</evidence>
<evidence type="ECO:0000313" key="4">
    <source>
        <dbReference type="Proteomes" id="UP001500618"/>
    </source>
</evidence>
<sequence length="285" mass="28838">MSVISHESPPEAPPKPPGRGAIVAAGLVLLLIAGGVIAWVMVTRVMPGQLDFHSSSDQTAGAKLQVNAPDAAILLVPGSDGTVHVVGKGRYLYHSPTVTAATSGDTTTVTAGCPAHESRCQVFVTISVPAAMPVRVDADLGSIDASGLDGTLDLNSNEGSIEVLNPIGAVSARSGNGSVSVTGARSPQVTAHSTNGSITMVDSRSPLVTAESVNGKISANFLDAPTMVTVSSVNGSVDVYVPGTATYRVTTHTVTSSDKVKVPTSDTSPHVINASSTNGSVQVFS</sequence>
<gene>
    <name evidence="3" type="ORF">GCM10009765_01070</name>
</gene>
<comment type="caution">
    <text evidence="3">The sequence shown here is derived from an EMBL/GenBank/DDBJ whole genome shotgun (WGS) entry which is preliminary data.</text>
</comment>
<accession>A0ABN2FPC9</accession>
<keyword evidence="1" id="KW-0472">Membrane</keyword>
<keyword evidence="1" id="KW-0812">Transmembrane</keyword>
<dbReference type="RefSeq" id="WP_344306104.1">
    <property type="nucleotide sequence ID" value="NZ_BAAANY010000001.1"/>
</dbReference>
<dbReference type="EMBL" id="BAAANY010000001">
    <property type="protein sequence ID" value="GAA1655668.1"/>
    <property type="molecule type" value="Genomic_DNA"/>
</dbReference>
<protein>
    <recommendedName>
        <fullName evidence="2">DUF4097 domain-containing protein</fullName>
    </recommendedName>
</protein>
<dbReference type="Proteomes" id="UP001500618">
    <property type="component" value="Unassembled WGS sequence"/>
</dbReference>
<keyword evidence="1" id="KW-1133">Transmembrane helix</keyword>
<feature type="domain" description="DUF4097" evidence="2">
    <location>
        <begin position="135"/>
        <end position="280"/>
    </location>
</feature>
<evidence type="ECO:0000259" key="2">
    <source>
        <dbReference type="Pfam" id="PF13349"/>
    </source>
</evidence>